<keyword evidence="2" id="KW-0808">Transferase</keyword>
<keyword evidence="2" id="KW-0418">Kinase</keyword>
<dbReference type="PANTHER" id="PTHR43190:SF3">
    <property type="entry name" value="N-ACETYL-D-GLUCOSAMINE KINASE"/>
    <property type="match status" value="1"/>
</dbReference>
<dbReference type="InterPro" id="IPR002731">
    <property type="entry name" value="ATPase_BadF"/>
</dbReference>
<dbReference type="CDD" id="cd24007">
    <property type="entry name" value="ASKHA_NBD_eukNAGK-like"/>
    <property type="match status" value="1"/>
</dbReference>
<dbReference type="Gene3D" id="3.30.420.40">
    <property type="match status" value="2"/>
</dbReference>
<proteinExistence type="predicted"/>
<name>F7PU91_9MOLU</name>
<dbReference type="Pfam" id="PF01869">
    <property type="entry name" value="BcrAD_BadFG"/>
    <property type="match status" value="1"/>
</dbReference>
<dbReference type="RefSeq" id="WP_008824410.1">
    <property type="nucleotide sequence ID" value="NZ_AFNU02000008.1"/>
</dbReference>
<dbReference type="SUPFAM" id="SSF53067">
    <property type="entry name" value="Actin-like ATPase domain"/>
    <property type="match status" value="2"/>
</dbReference>
<accession>F7PU91</accession>
<dbReference type="EMBL" id="AFNU02000008">
    <property type="protein sequence ID" value="ERJ11723.1"/>
    <property type="molecule type" value="Genomic_DNA"/>
</dbReference>
<evidence type="ECO:0000313" key="2">
    <source>
        <dbReference type="EMBL" id="ERJ11723.1"/>
    </source>
</evidence>
<dbReference type="STRING" id="1033810.HLPCO_002206"/>
<reference evidence="2 3" key="2">
    <citation type="journal article" date="2013" name="PLoS ONE">
        <title>INDIGO - INtegrated Data Warehouse of MIcrobial GenOmes with Examples from the Red Sea Extremophiles.</title>
        <authorList>
            <person name="Alam I."/>
            <person name="Antunes A."/>
            <person name="Kamau A.A."/>
            <person name="Ba Alawi W."/>
            <person name="Kalkatawi M."/>
            <person name="Stingl U."/>
            <person name="Bajic V.B."/>
        </authorList>
    </citation>
    <scope>NUCLEOTIDE SEQUENCE [LARGE SCALE GENOMIC DNA]</scope>
    <source>
        <strain evidence="2 3">SSD-17B</strain>
    </source>
</reference>
<comment type="caution">
    <text evidence="2">The sequence shown here is derived from an EMBL/GenBank/DDBJ whole genome shotgun (WGS) entry which is preliminary data.</text>
</comment>
<organism evidence="2 3">
    <name type="scientific">Haloplasma contractile SSD-17B</name>
    <dbReference type="NCBI Taxonomy" id="1033810"/>
    <lineage>
        <taxon>Bacteria</taxon>
        <taxon>Bacillati</taxon>
        <taxon>Mycoplasmatota</taxon>
        <taxon>Mollicutes</taxon>
        <taxon>Haloplasmatales</taxon>
        <taxon>Haloplasmataceae</taxon>
        <taxon>Haloplasma</taxon>
    </lineage>
</organism>
<dbReference type="eggNOG" id="COG2971">
    <property type="taxonomic scope" value="Bacteria"/>
</dbReference>
<dbReference type="InParanoid" id="F7PU91"/>
<dbReference type="PANTHER" id="PTHR43190">
    <property type="entry name" value="N-ACETYL-D-GLUCOSAMINE KINASE"/>
    <property type="match status" value="1"/>
</dbReference>
<dbReference type="EC" id="2.7.1.59" evidence="2"/>
<gene>
    <name evidence="2" type="ORF">HLPCO_002206</name>
</gene>
<dbReference type="InterPro" id="IPR043129">
    <property type="entry name" value="ATPase_NBD"/>
</dbReference>
<protein>
    <submittedName>
        <fullName evidence="2">N-acetylglucosamine kinase protein</fullName>
        <ecNumber evidence="2">2.7.1.59</ecNumber>
    </submittedName>
</protein>
<dbReference type="Proteomes" id="UP000005707">
    <property type="component" value="Unassembled WGS sequence"/>
</dbReference>
<reference evidence="2 3" key="1">
    <citation type="journal article" date="2011" name="J. Bacteriol.">
        <title>Genome sequence of Haloplasma contractile, an unusual contractile bacterium from a deep-sea anoxic brine lake.</title>
        <authorList>
            <person name="Antunes A."/>
            <person name="Alam I."/>
            <person name="El Dorry H."/>
            <person name="Siam R."/>
            <person name="Robertson A."/>
            <person name="Bajic V.B."/>
            <person name="Stingl U."/>
        </authorList>
    </citation>
    <scope>NUCLEOTIDE SEQUENCE [LARGE SCALE GENOMIC DNA]</scope>
    <source>
        <strain evidence="2 3">SSD-17B</strain>
    </source>
</reference>
<sequence>MSYVVGFDGGGTKTRVVLGDLEGNILRDLTGRGSNHQSTDVTYVETVLGGLYEDILTEANVSRTEIQYVYLGLSGADLPSDFKKLETVCSRIFYDTSYLVLNDAWLILRSGLNQSFGAVAISGTGTNSAAINKYGKRGILRALGFTLGIYGGGLDIAREGLHYAFRSDEYTYKYTSLEEKIPKLFNVNSMEEVVPLFYPKIRVERQLLGQVTRLVFESASEGDEVSQELLIKVGSYLGNQTAGVIKQVEMENEAVPVVIGGTVFKGNNPLLIDSFTTTLHRKVPRAYIVKPMFPPVYGAYLGALDELNIKQTEDINRKLNNSLEKRK</sequence>
<dbReference type="InterPro" id="IPR052519">
    <property type="entry name" value="Euk-type_GlcNAc_Kinase"/>
</dbReference>
<dbReference type="AlphaFoldDB" id="F7PU91"/>
<evidence type="ECO:0000259" key="1">
    <source>
        <dbReference type="Pfam" id="PF01869"/>
    </source>
</evidence>
<evidence type="ECO:0000313" key="3">
    <source>
        <dbReference type="Proteomes" id="UP000005707"/>
    </source>
</evidence>
<feature type="domain" description="ATPase BadF/BadG/BcrA/BcrD type" evidence="1">
    <location>
        <begin position="5"/>
        <end position="301"/>
    </location>
</feature>
<dbReference type="OrthoDB" id="9772633at2"/>
<keyword evidence="3" id="KW-1185">Reference proteome</keyword>
<dbReference type="GO" id="GO:0045127">
    <property type="term" value="F:N-acetylglucosamine kinase activity"/>
    <property type="evidence" value="ECO:0007669"/>
    <property type="project" value="UniProtKB-EC"/>
</dbReference>